<dbReference type="InterPro" id="IPR011010">
    <property type="entry name" value="DNA_brk_join_enz"/>
</dbReference>
<feature type="active site" evidence="10">
    <location>
        <position position="272"/>
    </location>
</feature>
<name>A0A7G9T4W1_9LACO</name>
<keyword evidence="9 10" id="KW-0131">Cell cycle</keyword>
<dbReference type="GO" id="GO:0003677">
    <property type="term" value="F:DNA binding"/>
    <property type="evidence" value="ECO:0007669"/>
    <property type="project" value="UniProtKB-UniRule"/>
</dbReference>
<dbReference type="PANTHER" id="PTHR30349">
    <property type="entry name" value="PHAGE INTEGRASE-RELATED"/>
    <property type="match status" value="1"/>
</dbReference>
<keyword evidence="8 10" id="KW-0233">DNA recombination</keyword>
<dbReference type="HAMAP" id="MF_01808">
    <property type="entry name" value="Recomb_XerC_XerD"/>
    <property type="match status" value="1"/>
</dbReference>
<feature type="domain" description="Core-binding (CB)" evidence="13">
    <location>
        <begin position="1"/>
        <end position="87"/>
    </location>
</feature>
<dbReference type="Pfam" id="PF00589">
    <property type="entry name" value="Phage_integrase"/>
    <property type="match status" value="1"/>
</dbReference>
<dbReference type="InterPro" id="IPR050090">
    <property type="entry name" value="Tyrosine_recombinase_XerCD"/>
</dbReference>
<evidence type="ECO:0000256" key="3">
    <source>
        <dbReference type="ARBA" id="ARBA00022490"/>
    </source>
</evidence>
<dbReference type="InterPro" id="IPR002104">
    <property type="entry name" value="Integrase_catalytic"/>
</dbReference>
<evidence type="ECO:0000256" key="2">
    <source>
        <dbReference type="ARBA" id="ARBA00006657"/>
    </source>
</evidence>
<dbReference type="InterPro" id="IPR044068">
    <property type="entry name" value="CB"/>
</dbReference>
<keyword evidence="3 10" id="KW-0963">Cytoplasm</keyword>
<dbReference type="Proteomes" id="UP000515800">
    <property type="component" value="Chromosome"/>
</dbReference>
<dbReference type="Gene3D" id="1.10.443.10">
    <property type="entry name" value="Intergrase catalytic core"/>
    <property type="match status" value="1"/>
</dbReference>
<comment type="subcellular location">
    <subcellularLocation>
        <location evidence="1 10">Cytoplasm</location>
    </subcellularLocation>
</comment>
<protein>
    <recommendedName>
        <fullName evidence="10 11">Tyrosine recombinase XerC</fullName>
    </recommendedName>
</protein>
<keyword evidence="15" id="KW-1185">Reference proteome</keyword>
<dbReference type="Gene3D" id="1.10.150.130">
    <property type="match status" value="1"/>
</dbReference>
<feature type="active site" description="O-(3'-phospho-DNA)-tyrosine intermediate" evidence="10">
    <location>
        <position position="281"/>
    </location>
</feature>
<dbReference type="CDD" id="cd00798">
    <property type="entry name" value="INT_XerDC_C"/>
    <property type="match status" value="1"/>
</dbReference>
<keyword evidence="7 10" id="KW-0238">DNA-binding</keyword>
<dbReference type="PANTHER" id="PTHR30349:SF77">
    <property type="entry name" value="TYROSINE RECOMBINASE XERC"/>
    <property type="match status" value="1"/>
</dbReference>
<dbReference type="InterPro" id="IPR010998">
    <property type="entry name" value="Integrase_recombinase_N"/>
</dbReference>
<gene>
    <name evidence="10 14" type="primary">xerC</name>
    <name evidence="14" type="ORF">H9L19_07130</name>
</gene>
<dbReference type="InterPro" id="IPR011931">
    <property type="entry name" value="Recomb_XerC"/>
</dbReference>
<comment type="function">
    <text evidence="10">Site-specific tyrosine recombinase, which acts by catalyzing the cutting and rejoining of the recombining DNA molecules. The XerC-XerD complex is essential to convert dimers of the bacterial chromosome into monomers to permit their segregation at cell division. It also contributes to the segregational stability of plasmids.</text>
</comment>
<sequence>MIQDSLTLYLQYLKAERQYSADTIRAYRSDIQELHHFLQTTRQEKQLEAVTELDIRIFLTYLYDRGDEDRTIARKVSALRSFYEFLVSNQIVKENPLQSVQLHKTGKHLPRYFYEQELKQLFETAQSDQTALGVRNQLLLEILYGTGARVSETAHLQLSDIDTGPRVVHITGKGNKMRIVPYGKYMAQALTKYLDSVRPMFLTKASTPHIVLLVNQKGNPLSVSGIEYILKQLGKKAGVTQNVTAHMFRHTFATDLLNNGADLRHVQALLGHSSLSTTQIYTHVSRERLQESYRHYFPRA</sequence>
<evidence type="ECO:0000259" key="12">
    <source>
        <dbReference type="PROSITE" id="PS51898"/>
    </source>
</evidence>
<dbReference type="PROSITE" id="PS51898">
    <property type="entry name" value="TYR_RECOMBINASE"/>
    <property type="match status" value="1"/>
</dbReference>
<evidence type="ECO:0000256" key="4">
    <source>
        <dbReference type="ARBA" id="ARBA00022618"/>
    </source>
</evidence>
<reference evidence="14 15" key="1">
    <citation type="submission" date="2020-08" db="EMBL/GenBank/DDBJ databases">
        <title>Genome sequence of Weissella diestrammenae KACC 16890T.</title>
        <authorList>
            <person name="Hyun D.-W."/>
            <person name="Bae J.-W."/>
        </authorList>
    </citation>
    <scope>NUCLEOTIDE SEQUENCE [LARGE SCALE GENOMIC DNA]</scope>
    <source>
        <strain evidence="14 15">KACC 16890</strain>
    </source>
</reference>
<accession>A0A7G9T4W1</accession>
<dbReference type="InterPro" id="IPR023009">
    <property type="entry name" value="Tyrosine_recombinase_XerC/XerD"/>
</dbReference>
<dbReference type="InterPro" id="IPR013762">
    <property type="entry name" value="Integrase-like_cat_sf"/>
</dbReference>
<evidence type="ECO:0000256" key="8">
    <source>
        <dbReference type="ARBA" id="ARBA00023172"/>
    </source>
</evidence>
<evidence type="ECO:0000313" key="15">
    <source>
        <dbReference type="Proteomes" id="UP000515800"/>
    </source>
</evidence>
<dbReference type="GO" id="GO:0051301">
    <property type="term" value="P:cell division"/>
    <property type="evidence" value="ECO:0007669"/>
    <property type="project" value="UniProtKB-UniRule"/>
</dbReference>
<feature type="active site" evidence="10">
    <location>
        <position position="173"/>
    </location>
</feature>
<dbReference type="PROSITE" id="PS51900">
    <property type="entry name" value="CB"/>
    <property type="match status" value="1"/>
</dbReference>
<organism evidence="14 15">
    <name type="scientific">Weissella diestrammenae</name>
    <dbReference type="NCBI Taxonomy" id="1162633"/>
    <lineage>
        <taxon>Bacteria</taxon>
        <taxon>Bacillati</taxon>
        <taxon>Bacillota</taxon>
        <taxon>Bacilli</taxon>
        <taxon>Lactobacillales</taxon>
        <taxon>Lactobacillaceae</taxon>
        <taxon>Weissella</taxon>
    </lineage>
</organism>
<keyword evidence="5 10" id="KW-0159">Chromosome partition</keyword>
<dbReference type="GO" id="GO:0007059">
    <property type="term" value="P:chromosome segregation"/>
    <property type="evidence" value="ECO:0007669"/>
    <property type="project" value="UniProtKB-UniRule"/>
</dbReference>
<dbReference type="InterPro" id="IPR004107">
    <property type="entry name" value="Integrase_SAM-like_N"/>
</dbReference>
<dbReference type="NCBIfam" id="NF040815">
    <property type="entry name" value="recomb_XerA_Arch"/>
    <property type="match status" value="1"/>
</dbReference>
<evidence type="ECO:0000256" key="6">
    <source>
        <dbReference type="ARBA" id="ARBA00022908"/>
    </source>
</evidence>
<feature type="active site" evidence="10">
    <location>
        <position position="149"/>
    </location>
</feature>
<evidence type="ECO:0000313" key="14">
    <source>
        <dbReference type="EMBL" id="QNN75136.1"/>
    </source>
</evidence>
<evidence type="ECO:0000256" key="11">
    <source>
        <dbReference type="NCBIfam" id="TIGR02224"/>
    </source>
</evidence>
<feature type="active site" evidence="10">
    <location>
        <position position="246"/>
    </location>
</feature>
<dbReference type="SUPFAM" id="SSF56349">
    <property type="entry name" value="DNA breaking-rejoining enzymes"/>
    <property type="match status" value="1"/>
</dbReference>
<dbReference type="RefSeq" id="WP_187528971.1">
    <property type="nucleotide sequence ID" value="NZ_CP060724.1"/>
</dbReference>
<feature type="active site" evidence="10">
    <location>
        <position position="249"/>
    </location>
</feature>
<evidence type="ECO:0000256" key="9">
    <source>
        <dbReference type="ARBA" id="ARBA00023306"/>
    </source>
</evidence>
<evidence type="ECO:0000259" key="13">
    <source>
        <dbReference type="PROSITE" id="PS51900"/>
    </source>
</evidence>
<feature type="domain" description="Tyr recombinase" evidence="12">
    <location>
        <begin position="108"/>
        <end position="294"/>
    </location>
</feature>
<dbReference type="Pfam" id="PF02899">
    <property type="entry name" value="Phage_int_SAM_1"/>
    <property type="match status" value="1"/>
</dbReference>
<dbReference type="EMBL" id="CP060724">
    <property type="protein sequence ID" value="QNN75136.1"/>
    <property type="molecule type" value="Genomic_DNA"/>
</dbReference>
<dbReference type="AlphaFoldDB" id="A0A7G9T4W1"/>
<dbReference type="NCBIfam" id="NF001399">
    <property type="entry name" value="PRK00283.1"/>
    <property type="match status" value="1"/>
</dbReference>
<keyword evidence="4 10" id="KW-0132">Cell division</keyword>
<evidence type="ECO:0000256" key="5">
    <source>
        <dbReference type="ARBA" id="ARBA00022829"/>
    </source>
</evidence>
<dbReference type="KEGG" id="wdi:H9L19_07130"/>
<evidence type="ECO:0000256" key="1">
    <source>
        <dbReference type="ARBA" id="ARBA00004496"/>
    </source>
</evidence>
<evidence type="ECO:0000256" key="10">
    <source>
        <dbReference type="HAMAP-Rule" id="MF_01808"/>
    </source>
</evidence>
<dbReference type="GO" id="GO:0009037">
    <property type="term" value="F:tyrosine-based site-specific recombinase activity"/>
    <property type="evidence" value="ECO:0007669"/>
    <property type="project" value="UniProtKB-UniRule"/>
</dbReference>
<dbReference type="GO" id="GO:0006313">
    <property type="term" value="P:DNA transposition"/>
    <property type="evidence" value="ECO:0007669"/>
    <property type="project" value="UniProtKB-UniRule"/>
</dbReference>
<keyword evidence="6 10" id="KW-0229">DNA integration</keyword>
<dbReference type="GO" id="GO:0005737">
    <property type="term" value="C:cytoplasm"/>
    <property type="evidence" value="ECO:0007669"/>
    <property type="project" value="UniProtKB-SubCell"/>
</dbReference>
<proteinExistence type="inferred from homology"/>
<evidence type="ECO:0000256" key="7">
    <source>
        <dbReference type="ARBA" id="ARBA00023125"/>
    </source>
</evidence>
<comment type="similarity">
    <text evidence="2 10">Belongs to the 'phage' integrase family. XerC subfamily.</text>
</comment>
<comment type="subunit">
    <text evidence="10">Forms a cyclic heterotetrameric complex composed of two molecules of XerC and two molecules of XerD.</text>
</comment>
<dbReference type="NCBIfam" id="TIGR02224">
    <property type="entry name" value="recomb_XerC"/>
    <property type="match status" value="1"/>
</dbReference>